<keyword evidence="3" id="KW-1185">Reference proteome</keyword>
<keyword evidence="1" id="KW-1133">Transmembrane helix</keyword>
<evidence type="ECO:0000256" key="1">
    <source>
        <dbReference type="SAM" id="Phobius"/>
    </source>
</evidence>
<sequence length="122" mass="12355">MNKKTGAALGITGGTLAIIIAAFMFAVTVGGIGPGGSSFIYGVPAVWGISDPEIIMSGLCALIMIFGAMGVAGGIYAGKKDQLATMLMLIPGIAGFVLLNVMWTPIGALLILGGILTLRSRK</sequence>
<feature type="transmembrane region" description="Helical" evidence="1">
    <location>
        <begin position="89"/>
        <end position="116"/>
    </location>
</feature>
<comment type="caution">
    <text evidence="2">The sequence shown here is derived from an EMBL/GenBank/DDBJ whole genome shotgun (WGS) entry which is preliminary data.</text>
</comment>
<dbReference type="RefSeq" id="WP_342127868.1">
    <property type="nucleotide sequence ID" value="NZ_JBCAUS010000007.1"/>
</dbReference>
<organism evidence="2 3">
    <name type="scientific">Methanococcoides cohabitans</name>
    <dbReference type="NCBI Taxonomy" id="3136559"/>
    <lineage>
        <taxon>Archaea</taxon>
        <taxon>Methanobacteriati</taxon>
        <taxon>Methanobacteriota</taxon>
        <taxon>Stenosarchaea group</taxon>
        <taxon>Methanomicrobia</taxon>
        <taxon>Methanosarcinales</taxon>
        <taxon>Methanosarcinaceae</taxon>
        <taxon>Methanococcoides</taxon>
    </lineage>
</organism>
<keyword evidence="1" id="KW-0472">Membrane</keyword>
<protein>
    <recommendedName>
        <fullName evidence="4">DUF4064 domain-containing protein</fullName>
    </recommendedName>
</protein>
<evidence type="ECO:0000313" key="2">
    <source>
        <dbReference type="EMBL" id="MEL4306261.1"/>
    </source>
</evidence>
<reference evidence="2 3" key="1">
    <citation type="submission" date="2024-04" db="EMBL/GenBank/DDBJ databases">
        <title>Methanococcoides sp. LMO-2.</title>
        <authorList>
            <person name="Liang L."/>
        </authorList>
    </citation>
    <scope>NUCLEOTIDE SEQUENCE [LARGE SCALE GENOMIC DNA]</scope>
    <source>
        <strain evidence="2 3">LMO-2</strain>
    </source>
</reference>
<proteinExistence type="predicted"/>
<evidence type="ECO:0008006" key="4">
    <source>
        <dbReference type="Google" id="ProtNLM"/>
    </source>
</evidence>
<keyword evidence="1" id="KW-0812">Transmembrane</keyword>
<gene>
    <name evidence="2" type="ORF">WOA13_10570</name>
</gene>
<accession>A0ABU9KV25</accession>
<dbReference type="Proteomes" id="UP001396646">
    <property type="component" value="Unassembled WGS sequence"/>
</dbReference>
<dbReference type="EMBL" id="JBCAUS010000007">
    <property type="protein sequence ID" value="MEL4306261.1"/>
    <property type="molecule type" value="Genomic_DNA"/>
</dbReference>
<feature type="transmembrane region" description="Helical" evidence="1">
    <location>
        <begin position="54"/>
        <end position="77"/>
    </location>
</feature>
<evidence type="ECO:0000313" key="3">
    <source>
        <dbReference type="Proteomes" id="UP001396646"/>
    </source>
</evidence>
<feature type="transmembrane region" description="Helical" evidence="1">
    <location>
        <begin position="7"/>
        <end position="34"/>
    </location>
</feature>
<name>A0ABU9KV25_9EURY</name>